<dbReference type="InterPro" id="IPR009012">
    <property type="entry name" value="GrpE_head"/>
</dbReference>
<dbReference type="GO" id="GO:0006457">
    <property type="term" value="P:protein folding"/>
    <property type="evidence" value="ECO:0007669"/>
    <property type="project" value="InterPro"/>
</dbReference>
<dbReference type="GO" id="GO:0001405">
    <property type="term" value="C:PAM complex, Tim23 associated import motor"/>
    <property type="evidence" value="ECO:0007669"/>
    <property type="project" value="TreeGrafter"/>
</dbReference>
<keyword evidence="5" id="KW-0175">Coiled coil</keyword>
<dbReference type="Gene3D" id="3.90.20.20">
    <property type="match status" value="1"/>
</dbReference>
<organism evidence="7 8">
    <name type="scientific">Phellinidium pouzarii</name>
    <dbReference type="NCBI Taxonomy" id="167371"/>
    <lineage>
        <taxon>Eukaryota</taxon>
        <taxon>Fungi</taxon>
        <taxon>Dikarya</taxon>
        <taxon>Basidiomycota</taxon>
        <taxon>Agaricomycotina</taxon>
        <taxon>Agaricomycetes</taxon>
        <taxon>Hymenochaetales</taxon>
        <taxon>Hymenochaetaceae</taxon>
        <taxon>Phellinidium</taxon>
    </lineage>
</organism>
<keyword evidence="4" id="KW-0143">Chaperone</keyword>
<dbReference type="Proteomes" id="UP000308199">
    <property type="component" value="Unassembled WGS sequence"/>
</dbReference>
<dbReference type="GO" id="GO:0000774">
    <property type="term" value="F:adenyl-nucleotide exchange factor activity"/>
    <property type="evidence" value="ECO:0007669"/>
    <property type="project" value="InterPro"/>
</dbReference>
<feature type="region of interest" description="Disordered" evidence="6">
    <location>
        <begin position="151"/>
        <end position="182"/>
    </location>
</feature>
<dbReference type="EMBL" id="SGPK01000042">
    <property type="protein sequence ID" value="THH10205.1"/>
    <property type="molecule type" value="Genomic_DNA"/>
</dbReference>
<dbReference type="FunFam" id="2.30.22.10:FF:000002">
    <property type="entry name" value="GrpE protein homolog"/>
    <property type="match status" value="1"/>
</dbReference>
<dbReference type="PANTHER" id="PTHR21237">
    <property type="entry name" value="GRPE PROTEIN"/>
    <property type="match status" value="1"/>
</dbReference>
<evidence type="ECO:0000256" key="3">
    <source>
        <dbReference type="ARBA" id="ARBA00014521"/>
    </source>
</evidence>
<dbReference type="Gene3D" id="2.30.22.10">
    <property type="entry name" value="Head domain of nucleotide exchange factor GrpE"/>
    <property type="match status" value="1"/>
</dbReference>
<dbReference type="HAMAP" id="MF_01151">
    <property type="entry name" value="GrpE"/>
    <property type="match status" value="1"/>
</dbReference>
<dbReference type="GO" id="GO:0042803">
    <property type="term" value="F:protein homodimerization activity"/>
    <property type="evidence" value="ECO:0007669"/>
    <property type="project" value="InterPro"/>
</dbReference>
<dbReference type="CDD" id="cd00446">
    <property type="entry name" value="GrpE"/>
    <property type="match status" value="1"/>
</dbReference>
<dbReference type="GO" id="GO:0051087">
    <property type="term" value="F:protein-folding chaperone binding"/>
    <property type="evidence" value="ECO:0007669"/>
    <property type="project" value="InterPro"/>
</dbReference>
<dbReference type="SUPFAM" id="SSF58014">
    <property type="entry name" value="Coiled-coil domain of nucleotide exchange factor GrpE"/>
    <property type="match status" value="1"/>
</dbReference>
<dbReference type="GO" id="GO:0030150">
    <property type="term" value="P:protein import into mitochondrial matrix"/>
    <property type="evidence" value="ECO:0007669"/>
    <property type="project" value="TreeGrafter"/>
</dbReference>
<evidence type="ECO:0000313" key="8">
    <source>
        <dbReference type="Proteomes" id="UP000308199"/>
    </source>
</evidence>
<reference evidence="7 8" key="1">
    <citation type="submission" date="2019-02" db="EMBL/GenBank/DDBJ databases">
        <title>Genome sequencing of the rare red list fungi Phellinidium pouzarii.</title>
        <authorList>
            <person name="Buettner E."/>
            <person name="Kellner H."/>
        </authorList>
    </citation>
    <scope>NUCLEOTIDE SEQUENCE [LARGE SCALE GENOMIC DNA]</scope>
    <source>
        <strain evidence="7 8">DSM 108285</strain>
    </source>
</reference>
<feature type="region of interest" description="Disordered" evidence="6">
    <location>
        <begin position="38"/>
        <end position="79"/>
    </location>
</feature>
<name>A0A4S4LEU4_9AGAM</name>
<dbReference type="PANTHER" id="PTHR21237:SF23">
    <property type="entry name" value="GRPE PROTEIN HOMOLOG, MITOCHONDRIAL"/>
    <property type="match status" value="1"/>
</dbReference>
<comment type="similarity">
    <text evidence="2">Belongs to the GrpE family.</text>
</comment>
<evidence type="ECO:0000313" key="7">
    <source>
        <dbReference type="EMBL" id="THH10205.1"/>
    </source>
</evidence>
<evidence type="ECO:0000256" key="5">
    <source>
        <dbReference type="SAM" id="Coils"/>
    </source>
</evidence>
<evidence type="ECO:0000256" key="6">
    <source>
        <dbReference type="SAM" id="MobiDB-lite"/>
    </source>
</evidence>
<comment type="caution">
    <text evidence="7">The sequence shown here is derived from an EMBL/GenBank/DDBJ whole genome shotgun (WGS) entry which is preliminary data.</text>
</comment>
<dbReference type="PROSITE" id="PS01071">
    <property type="entry name" value="GRPE"/>
    <property type="match status" value="1"/>
</dbReference>
<feature type="compositionally biased region" description="Low complexity" evidence="6">
    <location>
        <begin position="154"/>
        <end position="182"/>
    </location>
</feature>
<dbReference type="GO" id="GO:0051082">
    <property type="term" value="F:unfolded protein binding"/>
    <property type="evidence" value="ECO:0007669"/>
    <property type="project" value="TreeGrafter"/>
</dbReference>
<dbReference type="InterPro" id="IPR013805">
    <property type="entry name" value="GrpE_CC"/>
</dbReference>
<dbReference type="SUPFAM" id="SSF51064">
    <property type="entry name" value="Head domain of nucleotide exchange factor GrpE"/>
    <property type="match status" value="1"/>
</dbReference>
<sequence length="268" mass="29274">MSRTHALSILRQCTVGLLPAIAPARRRVVVPRSFATARARQYSTQGEKDGETEIEKGNDAGKKDAEGNSSSEPSHSSAIADCEKKLKAKEEDVVDLTSRLRYLQADFLNLQRNSAREKEQTKDFAITRFAGDLLETVDVLSLALKSIPESALKPPADAEPSTSSASTSNTSDPSSESLPPKSPLEYLKELHHGVEMTHRQLLQTLFKFNVKPFDPTGDAFDPNRHEALYQAPILGKTPGTVIQCQKIGFTIKDRTLRAAQVGVASESS</sequence>
<comment type="subcellular location">
    <subcellularLocation>
        <location evidence="1">Mitochondrion matrix</location>
    </subcellularLocation>
</comment>
<protein>
    <recommendedName>
        <fullName evidence="3">GrpE protein homolog, mitochondrial</fullName>
    </recommendedName>
</protein>
<dbReference type="OrthoDB" id="201635at2759"/>
<evidence type="ECO:0000256" key="2">
    <source>
        <dbReference type="ARBA" id="ARBA00009054"/>
    </source>
</evidence>
<evidence type="ECO:0000256" key="4">
    <source>
        <dbReference type="ARBA" id="ARBA00023186"/>
    </source>
</evidence>
<dbReference type="InterPro" id="IPR000740">
    <property type="entry name" value="GrpE"/>
</dbReference>
<gene>
    <name evidence="7" type="ORF">EW145_g1495</name>
</gene>
<proteinExistence type="inferred from homology"/>
<feature type="compositionally biased region" description="Basic and acidic residues" evidence="6">
    <location>
        <begin position="46"/>
        <end position="66"/>
    </location>
</feature>
<accession>A0A4S4LEU4</accession>
<evidence type="ECO:0000256" key="1">
    <source>
        <dbReference type="ARBA" id="ARBA00004305"/>
    </source>
</evidence>
<keyword evidence="8" id="KW-1185">Reference proteome</keyword>
<dbReference type="AlphaFoldDB" id="A0A4S4LEU4"/>
<dbReference type="Pfam" id="PF01025">
    <property type="entry name" value="GrpE"/>
    <property type="match status" value="1"/>
</dbReference>
<feature type="coiled-coil region" evidence="5">
    <location>
        <begin position="79"/>
        <end position="106"/>
    </location>
</feature>